<dbReference type="InterPro" id="IPR036792">
    <property type="entry name" value="Asp_carbatrfase_reg_C_sf"/>
</dbReference>
<dbReference type="InterPro" id="IPR036901">
    <property type="entry name" value="Asp/Orn_carbamoylTrfase_sf"/>
</dbReference>
<keyword evidence="2" id="KW-0665">Pyrimidine biosynthesis</keyword>
<dbReference type="PANTHER" id="PTHR45753">
    <property type="entry name" value="ORNITHINE CARBAMOYLTRANSFERASE, MITOCHONDRIAL"/>
    <property type="match status" value="1"/>
</dbReference>
<dbReference type="EMBL" id="JAPOHA010000001">
    <property type="protein sequence ID" value="MCY1712940.1"/>
    <property type="molecule type" value="Genomic_DNA"/>
</dbReference>
<dbReference type="Proteomes" id="UP001082703">
    <property type="component" value="Unassembled WGS sequence"/>
</dbReference>
<dbReference type="InterPro" id="IPR006131">
    <property type="entry name" value="Asp_carbamoyltransf_Asp/Orn-bd"/>
</dbReference>
<evidence type="ECO:0000259" key="4">
    <source>
        <dbReference type="Pfam" id="PF02729"/>
    </source>
</evidence>
<evidence type="ECO:0000313" key="7">
    <source>
        <dbReference type="Proteomes" id="UP001082703"/>
    </source>
</evidence>
<protein>
    <submittedName>
        <fullName evidence="6">Aspartate carbamoyltransferase</fullName>
    </submittedName>
</protein>
<dbReference type="SUPFAM" id="SSF57825">
    <property type="entry name" value="Aspartate carbamoyltransferase, Regulatory-chain, C-terminal domain"/>
    <property type="match status" value="1"/>
</dbReference>
<proteinExistence type="predicted"/>
<dbReference type="Pfam" id="PF02748">
    <property type="entry name" value="PyrI_C"/>
    <property type="match status" value="1"/>
</dbReference>
<gene>
    <name evidence="6" type="ORF">OUY18_01550</name>
</gene>
<dbReference type="PRINTS" id="PR00101">
    <property type="entry name" value="ATCASE"/>
</dbReference>
<dbReference type="InterPro" id="IPR006132">
    <property type="entry name" value="Asp/Orn_carbamoyltranf_P-bd"/>
</dbReference>
<dbReference type="Pfam" id="PF02729">
    <property type="entry name" value="OTCace_N"/>
    <property type="match status" value="1"/>
</dbReference>
<dbReference type="RefSeq" id="WP_268056945.1">
    <property type="nucleotide sequence ID" value="NZ_JAPOHA010000001.1"/>
</dbReference>
<accession>A0ABT4BPX6</accession>
<dbReference type="PANTHER" id="PTHR45753:SF6">
    <property type="entry name" value="ASPARTATE CARBAMOYLTRANSFERASE"/>
    <property type="match status" value="1"/>
</dbReference>
<reference evidence="6 7" key="1">
    <citation type="submission" date="2022-11" db="EMBL/GenBank/DDBJ databases">
        <authorList>
            <person name="Caiyu Z."/>
        </authorList>
    </citation>
    <scope>NUCLEOTIDE SEQUENCE [LARGE SCALE GENOMIC DNA]</scope>
    <source>
        <strain evidence="6 7">YR-4</strain>
    </source>
</reference>
<organism evidence="6 7">
    <name type="scientific">Caproiciproducens galactitolivorans</name>
    <dbReference type="NCBI Taxonomy" id="642589"/>
    <lineage>
        <taxon>Bacteria</taxon>
        <taxon>Bacillati</taxon>
        <taxon>Bacillota</taxon>
        <taxon>Clostridia</taxon>
        <taxon>Eubacteriales</taxon>
        <taxon>Acutalibacteraceae</taxon>
        <taxon>Caproiciproducens</taxon>
    </lineage>
</organism>
<name>A0ABT4BPX6_9FIRM</name>
<evidence type="ECO:0000259" key="3">
    <source>
        <dbReference type="Pfam" id="PF00185"/>
    </source>
</evidence>
<evidence type="ECO:0000259" key="5">
    <source>
        <dbReference type="Pfam" id="PF02748"/>
    </source>
</evidence>
<feature type="domain" description="Aspartate/ornithine carbamoyltransferase Asp/Orn-binding" evidence="3">
    <location>
        <begin position="152"/>
        <end position="296"/>
    </location>
</feature>
<sequence>MQLKNLIDLDRLTLGEIHELIKLSTNIRNNPWVYRESCRGKIMAALFTEPAVATQMAFQAAMYRLGGEVVCFDSSDGTSFLQQGSLKSAITAVGGFADLIVLRSAAEGTAAAAALYSRKPVINAGDGGHLRPARTLSDLAAISSEKGRLDHLCIGLCGNLKSNPASLSLIQTMMRYKGNTFVLISSPEYTLPQNIKDSLDAADCKYVESSSLNEVISAIDVLYITCAQQESMGKGELAEKKKRILSAKTLGRAKKDLTVIHPALCSGEITVDADDDERVIDQTPYGLYTRMALILTLLQNAEECGKQKVPHSTHPSRCTNPKCVTRTEPYLPNLFSEAGDMLECKYCEGRMLI</sequence>
<evidence type="ECO:0000313" key="6">
    <source>
        <dbReference type="EMBL" id="MCY1712940.1"/>
    </source>
</evidence>
<keyword evidence="1" id="KW-0808">Transferase</keyword>
<feature type="domain" description="Aspartate/ornithine carbamoyltransferase carbamoyl-P binding" evidence="4">
    <location>
        <begin position="4"/>
        <end position="142"/>
    </location>
</feature>
<keyword evidence="7" id="KW-1185">Reference proteome</keyword>
<dbReference type="InterPro" id="IPR020542">
    <property type="entry name" value="Asp_carbamoyltrfase_reg_C"/>
</dbReference>
<evidence type="ECO:0000256" key="1">
    <source>
        <dbReference type="ARBA" id="ARBA00022679"/>
    </source>
</evidence>
<feature type="domain" description="Aspartate carbamoyltransferase regulatory subunit C-terminal" evidence="5">
    <location>
        <begin position="317"/>
        <end position="349"/>
    </location>
</feature>
<comment type="caution">
    <text evidence="6">The sequence shown here is derived from an EMBL/GenBank/DDBJ whole genome shotgun (WGS) entry which is preliminary data.</text>
</comment>
<evidence type="ECO:0000256" key="2">
    <source>
        <dbReference type="ARBA" id="ARBA00022975"/>
    </source>
</evidence>
<dbReference type="SUPFAM" id="SSF53671">
    <property type="entry name" value="Aspartate/ornithine carbamoyltransferase"/>
    <property type="match status" value="1"/>
</dbReference>
<dbReference type="Gene3D" id="2.30.30.20">
    <property type="entry name" value="Aspartate carbamoyltransferase regulatory subunit, C-terminal domain"/>
    <property type="match status" value="1"/>
</dbReference>
<dbReference type="Gene3D" id="3.40.50.1370">
    <property type="entry name" value="Aspartate/ornithine carbamoyltransferase"/>
    <property type="match status" value="2"/>
</dbReference>
<dbReference type="Pfam" id="PF00185">
    <property type="entry name" value="OTCace"/>
    <property type="match status" value="1"/>
</dbReference>